<dbReference type="SUPFAM" id="SSF50978">
    <property type="entry name" value="WD40 repeat-like"/>
    <property type="match status" value="1"/>
</dbReference>
<dbReference type="InterPro" id="IPR015943">
    <property type="entry name" value="WD40/YVTN_repeat-like_dom_sf"/>
</dbReference>
<dbReference type="SUPFAM" id="SSF82171">
    <property type="entry name" value="DPP6 N-terminal domain-like"/>
    <property type="match status" value="1"/>
</dbReference>
<dbReference type="VEuPathDB" id="CryptoDB:CmeUKMEL1_17065"/>
<proteinExistence type="predicted"/>
<dbReference type="PROSITE" id="PS50294">
    <property type="entry name" value="WD_REPEATS_REGION"/>
    <property type="match status" value="3"/>
</dbReference>
<dbReference type="GO" id="GO:0032040">
    <property type="term" value="C:small-subunit processome"/>
    <property type="evidence" value="ECO:0007669"/>
    <property type="project" value="TreeGrafter"/>
</dbReference>
<protein>
    <submittedName>
        <fullName evidence="4">WD domain G-beta repeat family protein</fullName>
    </submittedName>
</protein>
<evidence type="ECO:0000256" key="1">
    <source>
        <dbReference type="ARBA" id="ARBA00022574"/>
    </source>
</evidence>
<comment type="caution">
    <text evidence="4">The sequence shown here is derived from an EMBL/GenBank/DDBJ whole genome shotgun (WGS) entry which is preliminary data.</text>
</comment>
<keyword evidence="2" id="KW-0677">Repeat</keyword>
<dbReference type="AlphaFoldDB" id="A0A2P4Z5M7"/>
<sequence>MYKFNNLLGVPYNGGDILFFSDSSNLVSNVDNRICVHDIKFNRTHVLGCEARSNISKMCLSPDESILICVDEDNYGSIINFSKGLILNRMQFPGSVGFICYSHNGNYVAAAIDSGIYIWHAPCISKGWQLILKRKHIIHNSKVNSLDWSRCDRFLLTASNDMTVRLISIEKIDNFDTVAFITHKNPVVSSYFTKNMQFIFSVSSEGVIIFWKPSSKKESQGKKVFTPQKILPRQTKKSRANNNSALDTNSDIEPEFYGEIRSKYWVEALRAYVNQSKGAIVTGCAFNYEKNLVAISTSNGVFTLYGISVGLNSDSFDPNDVLINSIHTFSLSNSPLTSLKFGAKGEWLAVGAAKTGQLIIWEWQSESYILKQQGHSFGIQSSGFSPAGLSQGKWSGKASHDDYLGIGSRTIIATGGVDGKVKLWDINSGYNFATFSDHIAPVSKVIFNPQGNAILSASLDGSIRAYDIMRYRNFRTLTADEDTGVQFTCVAIDRAGDLVVAGSQGEECKIYVWNFQTGKLVDKLSGHTSNIVDIAFCPSLSSPGILASASWDGTVRIWDLYARVGKGATGETLVHSSSVLSIAFDPRGNNMLATSSLSGSITFWDINKGTVEGSIDGLRDIHSGRSSSSAFSANNSKGGGGKLGAKTNLNINRNQHFSSICYNSNGRFLLASSRNSARVCLYDTLTFTLVSTVQLTNSRFFSGIRMELNSNLNSNKKKKRILDSENPDEIWNFSNRLSEKEKIIREHNSLPGTIVGEFSSSSRQSHFTVYEVAFSQNSSHWIASTSHGAFLFCMDTLGNSYSGSSTHLNMLDTFKKQIMTKEVNVSNIDHFLKEGDFLRGLILALAMNNFNILAKAYIQIPITSIDYIVQNIVSFFLPNILNFLRIVTSPNNKQFFRLERHLIWIESIIRVHGNTFLNVNETLSEPLNTSKIVLENNAENKDSEESKKLKQNKLAILSTNLSDCDTRSIFLAILMNISQIYSFSSQIYDSNCSILHYISSKLISK</sequence>
<dbReference type="GO" id="GO:0034388">
    <property type="term" value="C:Pwp2p-containing subcomplex of 90S preribosome"/>
    <property type="evidence" value="ECO:0007669"/>
    <property type="project" value="TreeGrafter"/>
</dbReference>
<dbReference type="PRINTS" id="PR00320">
    <property type="entry name" value="GPROTEINBRPT"/>
</dbReference>
<dbReference type="InterPro" id="IPR027145">
    <property type="entry name" value="PWP2"/>
</dbReference>
<dbReference type="OrthoDB" id="3142434at2759"/>
<keyword evidence="5" id="KW-1185">Reference proteome</keyword>
<dbReference type="PANTHER" id="PTHR19858">
    <property type="entry name" value="WD40 REPEAT PROTEIN"/>
    <property type="match status" value="1"/>
</dbReference>
<gene>
    <name evidence="4" type="ORF">CmeUKMEL1_17065</name>
</gene>
<dbReference type="InterPro" id="IPR011047">
    <property type="entry name" value="Quinoprotein_ADH-like_sf"/>
</dbReference>
<dbReference type="GO" id="GO:0000028">
    <property type="term" value="P:ribosomal small subunit assembly"/>
    <property type="evidence" value="ECO:0007669"/>
    <property type="project" value="TreeGrafter"/>
</dbReference>
<organism evidence="4 5">
    <name type="scientific">Cryptosporidium meleagridis</name>
    <dbReference type="NCBI Taxonomy" id="93969"/>
    <lineage>
        <taxon>Eukaryota</taxon>
        <taxon>Sar</taxon>
        <taxon>Alveolata</taxon>
        <taxon>Apicomplexa</taxon>
        <taxon>Conoidasida</taxon>
        <taxon>Coccidia</taxon>
        <taxon>Eucoccidiorida</taxon>
        <taxon>Eimeriorina</taxon>
        <taxon>Cryptosporidiidae</taxon>
        <taxon>Cryptosporidium</taxon>
    </lineage>
</organism>
<dbReference type="InterPro" id="IPR020472">
    <property type="entry name" value="WD40_PAC1"/>
</dbReference>
<dbReference type="Pfam" id="PF00400">
    <property type="entry name" value="WD40"/>
    <property type="match status" value="5"/>
</dbReference>
<dbReference type="InterPro" id="IPR036322">
    <property type="entry name" value="WD40_repeat_dom_sf"/>
</dbReference>
<feature type="repeat" description="WD" evidence="3">
    <location>
        <begin position="435"/>
        <end position="476"/>
    </location>
</feature>
<dbReference type="PROSITE" id="PS00678">
    <property type="entry name" value="WD_REPEATS_1"/>
    <property type="match status" value="2"/>
</dbReference>
<dbReference type="SUPFAM" id="SSF50998">
    <property type="entry name" value="Quinoprotein alcohol dehydrogenase-like"/>
    <property type="match status" value="1"/>
</dbReference>
<dbReference type="GO" id="GO:0000462">
    <property type="term" value="P:maturation of SSU-rRNA from tricistronic rRNA transcript (SSU-rRNA, 5.8S rRNA, LSU-rRNA)"/>
    <property type="evidence" value="ECO:0007669"/>
    <property type="project" value="TreeGrafter"/>
</dbReference>
<evidence type="ECO:0000313" key="4">
    <source>
        <dbReference type="EMBL" id="POM85367.1"/>
    </source>
</evidence>
<keyword evidence="1 3" id="KW-0853">WD repeat</keyword>
<feature type="repeat" description="WD" evidence="3">
    <location>
        <begin position="572"/>
        <end position="614"/>
    </location>
</feature>
<evidence type="ECO:0000256" key="2">
    <source>
        <dbReference type="ARBA" id="ARBA00022737"/>
    </source>
</evidence>
<feature type="repeat" description="WD" evidence="3">
    <location>
        <begin position="524"/>
        <end position="560"/>
    </location>
</feature>
<dbReference type="Proteomes" id="UP000236928">
    <property type="component" value="Unassembled WGS sequence"/>
</dbReference>
<dbReference type="PROSITE" id="PS50082">
    <property type="entry name" value="WD_REPEATS_2"/>
    <property type="match status" value="4"/>
</dbReference>
<name>A0A2P4Z5M7_9CRYT</name>
<reference evidence="4 5" key="1">
    <citation type="submission" date="2014-04" db="EMBL/GenBank/DDBJ databases">
        <title>Comparative Genomics of Cryptosporidium Species.</title>
        <authorList>
            <person name="Silva J.C."/>
            <person name="Su Q."/>
            <person name="Chalmers R."/>
            <person name="Chibucos M.C."/>
            <person name="Elwin K."/>
            <person name="Godinez A."/>
            <person name="Guo F."/>
            <person name="Huynh K."/>
            <person name="Orvis J."/>
            <person name="Ott S."/>
            <person name="Sadzewicz L."/>
            <person name="Sengamalay N."/>
            <person name="Shetty A."/>
            <person name="Sun M."/>
            <person name="Tallon L."/>
            <person name="Xiao L."/>
            <person name="Zhang H."/>
            <person name="Fraser C.M."/>
            <person name="Zhu G."/>
            <person name="Kissinger J."/>
            <person name="Widmer G."/>
        </authorList>
    </citation>
    <scope>NUCLEOTIDE SEQUENCE [LARGE SCALE GENOMIC DNA]</scope>
    <source>
        <strain evidence="4 5">UKMEL1</strain>
    </source>
</reference>
<dbReference type="InterPro" id="IPR001680">
    <property type="entry name" value="WD40_rpt"/>
</dbReference>
<dbReference type="InterPro" id="IPR019775">
    <property type="entry name" value="WD40_repeat_CS"/>
</dbReference>
<evidence type="ECO:0000256" key="3">
    <source>
        <dbReference type="PROSITE-ProRule" id="PRU00221"/>
    </source>
</evidence>
<evidence type="ECO:0000313" key="5">
    <source>
        <dbReference type="Proteomes" id="UP000236928"/>
    </source>
</evidence>
<dbReference type="EMBL" id="JIBK01000050">
    <property type="protein sequence ID" value="POM85367.1"/>
    <property type="molecule type" value="Genomic_DNA"/>
</dbReference>
<dbReference type="SMART" id="SM00320">
    <property type="entry name" value="WD40"/>
    <property type="match status" value="12"/>
</dbReference>
<dbReference type="PANTHER" id="PTHR19858:SF0">
    <property type="entry name" value="PERIODIC TRYPTOPHAN PROTEIN 2 HOMOLOG"/>
    <property type="match status" value="1"/>
</dbReference>
<accession>A0A2P4Z5M7</accession>
<dbReference type="Gene3D" id="2.130.10.10">
    <property type="entry name" value="YVTN repeat-like/Quinoprotein amine dehydrogenase"/>
    <property type="match status" value="3"/>
</dbReference>
<dbReference type="CDD" id="cd00200">
    <property type="entry name" value="WD40"/>
    <property type="match status" value="1"/>
</dbReference>
<feature type="repeat" description="WD" evidence="3">
    <location>
        <begin position="412"/>
        <end position="434"/>
    </location>
</feature>